<accession>A0A9J6D6Y4</accession>
<dbReference type="VEuPathDB" id="VectorBase:LOC119178083"/>
<comment type="caution">
    <text evidence="2">The sequence shown here is derived from an EMBL/GenBank/DDBJ whole genome shotgun (WGS) entry which is preliminary data.</text>
</comment>
<feature type="compositionally biased region" description="Low complexity" evidence="1">
    <location>
        <begin position="49"/>
        <end position="68"/>
    </location>
</feature>
<dbReference type="AlphaFoldDB" id="A0A9J6D6Y4"/>
<evidence type="ECO:0000313" key="3">
    <source>
        <dbReference type="Proteomes" id="UP000821866"/>
    </source>
</evidence>
<reference evidence="2" key="2">
    <citation type="submission" date="2021-09" db="EMBL/GenBank/DDBJ databases">
        <authorList>
            <person name="Jia N."/>
            <person name="Wang J."/>
            <person name="Shi W."/>
            <person name="Du L."/>
            <person name="Sun Y."/>
            <person name="Zhan W."/>
            <person name="Jiang J."/>
            <person name="Wang Q."/>
            <person name="Zhang B."/>
            <person name="Ji P."/>
            <person name="Sakyi L.B."/>
            <person name="Cui X."/>
            <person name="Yuan T."/>
            <person name="Jiang B."/>
            <person name="Yang W."/>
            <person name="Lam T.T.-Y."/>
            <person name="Chang Q."/>
            <person name="Ding S."/>
            <person name="Wang X."/>
            <person name="Zhu J."/>
            <person name="Ruan X."/>
            <person name="Zhao L."/>
            <person name="Wei J."/>
            <person name="Que T."/>
            <person name="Du C."/>
            <person name="Cheng J."/>
            <person name="Dai P."/>
            <person name="Han X."/>
            <person name="Huang E."/>
            <person name="Gao Y."/>
            <person name="Liu J."/>
            <person name="Shao H."/>
            <person name="Ye R."/>
            <person name="Li L."/>
            <person name="Wei W."/>
            <person name="Wang X."/>
            <person name="Wang C."/>
            <person name="Huo Q."/>
            <person name="Li W."/>
            <person name="Guo W."/>
            <person name="Chen H."/>
            <person name="Chen S."/>
            <person name="Zhou L."/>
            <person name="Zhou L."/>
            <person name="Ni X."/>
            <person name="Tian J."/>
            <person name="Zhou Y."/>
            <person name="Sheng Y."/>
            <person name="Liu T."/>
            <person name="Pan Y."/>
            <person name="Xia L."/>
            <person name="Li J."/>
            <person name="Zhao F."/>
            <person name="Cao W."/>
        </authorList>
    </citation>
    <scope>NUCLEOTIDE SEQUENCE</scope>
    <source>
        <strain evidence="2">Rmic-2018</strain>
        <tissue evidence="2">Larvae</tissue>
    </source>
</reference>
<reference evidence="2" key="1">
    <citation type="journal article" date="2020" name="Cell">
        <title>Large-Scale Comparative Analyses of Tick Genomes Elucidate Their Genetic Diversity and Vector Capacities.</title>
        <authorList>
            <consortium name="Tick Genome and Microbiome Consortium (TIGMIC)"/>
            <person name="Jia N."/>
            <person name="Wang J."/>
            <person name="Shi W."/>
            <person name="Du L."/>
            <person name="Sun Y."/>
            <person name="Zhan W."/>
            <person name="Jiang J.F."/>
            <person name="Wang Q."/>
            <person name="Zhang B."/>
            <person name="Ji P."/>
            <person name="Bell-Sakyi L."/>
            <person name="Cui X.M."/>
            <person name="Yuan T.T."/>
            <person name="Jiang B.G."/>
            <person name="Yang W.F."/>
            <person name="Lam T.T."/>
            <person name="Chang Q.C."/>
            <person name="Ding S.J."/>
            <person name="Wang X.J."/>
            <person name="Zhu J.G."/>
            <person name="Ruan X.D."/>
            <person name="Zhao L."/>
            <person name="Wei J.T."/>
            <person name="Ye R.Z."/>
            <person name="Que T.C."/>
            <person name="Du C.H."/>
            <person name="Zhou Y.H."/>
            <person name="Cheng J.X."/>
            <person name="Dai P.F."/>
            <person name="Guo W.B."/>
            <person name="Han X.H."/>
            <person name="Huang E.J."/>
            <person name="Li L.F."/>
            <person name="Wei W."/>
            <person name="Gao Y.C."/>
            <person name="Liu J.Z."/>
            <person name="Shao H.Z."/>
            <person name="Wang X."/>
            <person name="Wang C.C."/>
            <person name="Yang T.C."/>
            <person name="Huo Q.B."/>
            <person name="Li W."/>
            <person name="Chen H.Y."/>
            <person name="Chen S.E."/>
            <person name="Zhou L.G."/>
            <person name="Ni X.B."/>
            <person name="Tian J.H."/>
            <person name="Sheng Y."/>
            <person name="Liu T."/>
            <person name="Pan Y.S."/>
            <person name="Xia L.Y."/>
            <person name="Li J."/>
            <person name="Zhao F."/>
            <person name="Cao W.C."/>
        </authorList>
    </citation>
    <scope>NUCLEOTIDE SEQUENCE</scope>
    <source>
        <strain evidence="2">Rmic-2018</strain>
    </source>
</reference>
<proteinExistence type="predicted"/>
<organism evidence="2 3">
    <name type="scientific">Rhipicephalus microplus</name>
    <name type="common">Cattle tick</name>
    <name type="synonym">Boophilus microplus</name>
    <dbReference type="NCBI Taxonomy" id="6941"/>
    <lineage>
        <taxon>Eukaryota</taxon>
        <taxon>Metazoa</taxon>
        <taxon>Ecdysozoa</taxon>
        <taxon>Arthropoda</taxon>
        <taxon>Chelicerata</taxon>
        <taxon>Arachnida</taxon>
        <taxon>Acari</taxon>
        <taxon>Parasitiformes</taxon>
        <taxon>Ixodida</taxon>
        <taxon>Ixodoidea</taxon>
        <taxon>Ixodidae</taxon>
        <taxon>Rhipicephalinae</taxon>
        <taxon>Rhipicephalus</taxon>
        <taxon>Boophilus</taxon>
    </lineage>
</organism>
<sequence>MESRFLSQVGFSQSALHIASEGNSTSVSTVPPTPPDKSSEEARAPPSTPATSSSQPQQPPSEAASPQAGDSAQADTSGPIRATPSMWRCSKIMHLQRDLHPTVLSSLEGIVDQVIFWSLDITT</sequence>
<keyword evidence="3" id="KW-1185">Reference proteome</keyword>
<dbReference type="EMBL" id="JABSTU010000011">
    <property type="protein sequence ID" value="KAH8009833.1"/>
    <property type="molecule type" value="Genomic_DNA"/>
</dbReference>
<evidence type="ECO:0000256" key="1">
    <source>
        <dbReference type="SAM" id="MobiDB-lite"/>
    </source>
</evidence>
<gene>
    <name evidence="2" type="ORF">HPB51_020181</name>
</gene>
<dbReference type="Proteomes" id="UP000821866">
    <property type="component" value="Chromosome 9"/>
</dbReference>
<name>A0A9J6D6Y4_RHIMP</name>
<protein>
    <submittedName>
        <fullName evidence="2">Uncharacterized protein</fullName>
    </submittedName>
</protein>
<feature type="region of interest" description="Disordered" evidence="1">
    <location>
        <begin position="17"/>
        <end position="83"/>
    </location>
</feature>
<evidence type="ECO:0000313" key="2">
    <source>
        <dbReference type="EMBL" id="KAH8009833.1"/>
    </source>
</evidence>